<name>A0ABQ4ENY6_9ACTN</name>
<dbReference type="EMBL" id="BONX01000018">
    <property type="protein sequence ID" value="GIG96366.1"/>
    <property type="molecule type" value="Genomic_DNA"/>
</dbReference>
<comment type="caution">
    <text evidence="2">The sequence shown here is derived from an EMBL/GenBank/DDBJ whole genome shotgun (WGS) entry which is preliminary data.</text>
</comment>
<evidence type="ECO:0000256" key="1">
    <source>
        <dbReference type="SAM" id="MobiDB-lite"/>
    </source>
</evidence>
<feature type="region of interest" description="Disordered" evidence="1">
    <location>
        <begin position="41"/>
        <end position="69"/>
    </location>
</feature>
<keyword evidence="3" id="KW-1185">Reference proteome</keyword>
<gene>
    <name evidence="2" type="ORF">Pma05_29390</name>
</gene>
<protein>
    <submittedName>
        <fullName evidence="2">Uncharacterized protein</fullName>
    </submittedName>
</protein>
<organism evidence="2 3">
    <name type="scientific">Plantactinospora mayteni</name>
    <dbReference type="NCBI Taxonomy" id="566021"/>
    <lineage>
        <taxon>Bacteria</taxon>
        <taxon>Bacillati</taxon>
        <taxon>Actinomycetota</taxon>
        <taxon>Actinomycetes</taxon>
        <taxon>Micromonosporales</taxon>
        <taxon>Micromonosporaceae</taxon>
        <taxon>Plantactinospora</taxon>
    </lineage>
</organism>
<feature type="region of interest" description="Disordered" evidence="1">
    <location>
        <begin position="1"/>
        <end position="29"/>
    </location>
</feature>
<dbReference type="Proteomes" id="UP000621500">
    <property type="component" value="Unassembled WGS sequence"/>
</dbReference>
<reference evidence="2 3" key="1">
    <citation type="submission" date="2021-01" db="EMBL/GenBank/DDBJ databases">
        <title>Whole genome shotgun sequence of Plantactinospora mayteni NBRC 109088.</title>
        <authorList>
            <person name="Komaki H."/>
            <person name="Tamura T."/>
        </authorList>
    </citation>
    <scope>NUCLEOTIDE SEQUENCE [LARGE SCALE GENOMIC DNA]</scope>
    <source>
        <strain evidence="2 3">NBRC 109088</strain>
    </source>
</reference>
<accession>A0ABQ4ENY6</accession>
<evidence type="ECO:0000313" key="3">
    <source>
        <dbReference type="Proteomes" id="UP000621500"/>
    </source>
</evidence>
<evidence type="ECO:0000313" key="2">
    <source>
        <dbReference type="EMBL" id="GIG96366.1"/>
    </source>
</evidence>
<proteinExistence type="predicted"/>
<sequence>MAFQSLSPCRSSTNVPTAAPSPATTVSSGRSLVLAVMELILPDPAGRHATTRGDDRHVENGMTRPDPPH</sequence>